<reference evidence="2 3" key="1">
    <citation type="submission" date="2021-03" db="EMBL/GenBank/DDBJ databases">
        <title>Genomic Encyclopedia of Type Strains, Phase IV (KMG-IV): sequencing the most valuable type-strain genomes for metagenomic binning, comparative biology and taxonomic classification.</title>
        <authorList>
            <person name="Goeker M."/>
        </authorList>
    </citation>
    <scope>NUCLEOTIDE SEQUENCE [LARGE SCALE GENOMIC DNA]</scope>
    <source>
        <strain evidence="2 3">DSM 23491</strain>
    </source>
</reference>
<accession>A0ABS4H0K5</accession>
<dbReference type="Proteomes" id="UP001519273">
    <property type="component" value="Unassembled WGS sequence"/>
</dbReference>
<dbReference type="EMBL" id="JAGGKP010000001">
    <property type="protein sequence ID" value="MBP1935650.1"/>
    <property type="molecule type" value="Genomic_DNA"/>
</dbReference>
<feature type="chain" id="PRO_5045481551" evidence="1">
    <location>
        <begin position="23"/>
        <end position="172"/>
    </location>
</feature>
<evidence type="ECO:0000256" key="1">
    <source>
        <dbReference type="SAM" id="SignalP"/>
    </source>
</evidence>
<dbReference type="PIRSF" id="PIRSF021435">
    <property type="entry name" value="SpoIIIAB"/>
    <property type="match status" value="1"/>
</dbReference>
<evidence type="ECO:0000313" key="3">
    <source>
        <dbReference type="Proteomes" id="UP001519273"/>
    </source>
</evidence>
<dbReference type="RefSeq" id="WP_209845067.1">
    <property type="nucleotide sequence ID" value="NZ_CBCRVE010000001.1"/>
</dbReference>
<feature type="signal peptide" evidence="1">
    <location>
        <begin position="1"/>
        <end position="22"/>
    </location>
</feature>
<sequence>MLKFIGAALILLAGTSAGMLKAQQFAGRPKQIRDLILALKRLGTEISYGFTPLPDALNRISKQMKEPLHTLFLQASQLMNHPSQMTAQDCIHEAIRSNWHNTAMKSAERDVLYQLGYNLGVSDRQDQMNYISLAIQQLQSEEVSARDDQARYEKMCKSLGLLSGALVVILIY</sequence>
<keyword evidence="3" id="KW-1185">Reference proteome</keyword>
<dbReference type="InterPro" id="IPR014198">
    <property type="entry name" value="Spore_III_AB"/>
</dbReference>
<proteinExistence type="predicted"/>
<comment type="caution">
    <text evidence="2">The sequence shown here is derived from an EMBL/GenBank/DDBJ whole genome shotgun (WGS) entry which is preliminary data.</text>
</comment>
<protein>
    <submittedName>
        <fullName evidence="2">Stage III sporulation protein AB</fullName>
    </submittedName>
</protein>
<evidence type="ECO:0000313" key="2">
    <source>
        <dbReference type="EMBL" id="MBP1935650.1"/>
    </source>
</evidence>
<gene>
    <name evidence="2" type="ORF">J2Z20_000511</name>
</gene>
<keyword evidence="1" id="KW-0732">Signal</keyword>
<name>A0ABS4H0K5_9BACL</name>
<dbReference type="NCBIfam" id="TIGR02833">
    <property type="entry name" value="spore_III_AB"/>
    <property type="match status" value="1"/>
</dbReference>
<dbReference type="Pfam" id="PF09548">
    <property type="entry name" value="Spore_III_AB"/>
    <property type="match status" value="1"/>
</dbReference>
<organism evidence="2 3">
    <name type="scientific">Paenibacillus sediminis</name>
    <dbReference type="NCBI Taxonomy" id="664909"/>
    <lineage>
        <taxon>Bacteria</taxon>
        <taxon>Bacillati</taxon>
        <taxon>Bacillota</taxon>
        <taxon>Bacilli</taxon>
        <taxon>Bacillales</taxon>
        <taxon>Paenibacillaceae</taxon>
        <taxon>Paenibacillus</taxon>
    </lineage>
</organism>